<dbReference type="Proteomes" id="UP000292547">
    <property type="component" value="Plasmid unnamed"/>
</dbReference>
<protein>
    <submittedName>
        <fullName evidence="1">Uncharacterized protein</fullName>
    </submittedName>
</protein>
<dbReference type="KEGG" id="sseo:D0Z67_29460"/>
<evidence type="ECO:0000313" key="2">
    <source>
        <dbReference type="Proteomes" id="UP000292547"/>
    </source>
</evidence>
<proteinExistence type="predicted"/>
<keyword evidence="1" id="KW-0614">Plasmid</keyword>
<sequence>MSVEVLRTYRFRCDEVQCATSVLSDTNEAPSDWTKVSSIAHQAYGPLPSVKSGRARLHAMSADGVRTVGRFWLHLCPAHPDAVAEHLPQTDNPGGQGVTVSCSCGAWLASSAGFDAKSVWLRHFETSLASTQGQTPPIEGDRVT</sequence>
<evidence type="ECO:0000313" key="1">
    <source>
        <dbReference type="EMBL" id="QBJ94498.1"/>
    </source>
</evidence>
<gene>
    <name evidence="1" type="ORF">D0Z67_29460</name>
</gene>
<reference evidence="1 2" key="1">
    <citation type="submission" date="2018-08" db="EMBL/GenBank/DDBJ databases">
        <title>The complete genome sequence of Streptomyces seoulensis, a pioneer strain for nickel superoxide dismutase discovery.</title>
        <authorList>
            <person name="Shin J."/>
            <person name="Lee J.-S."/>
            <person name="Lee E.-J."/>
            <person name="Youn H.-D."/>
        </authorList>
    </citation>
    <scope>NUCLEOTIDE SEQUENCE [LARGE SCALE GENOMIC DNA]</scope>
    <source>
        <strain evidence="1 2">KCTC 9819</strain>
        <plasmid evidence="1 2">unnamed</plasmid>
    </source>
</reference>
<dbReference type="RefSeq" id="WP_031182995.1">
    <property type="nucleotide sequence ID" value="NZ_CP032230.1"/>
</dbReference>
<geneLocation type="plasmid" evidence="1">
    <name>unnamed</name>
</geneLocation>
<organism evidence="1 2">
    <name type="scientific">Streptomyces seoulensis</name>
    <dbReference type="NCBI Taxonomy" id="73044"/>
    <lineage>
        <taxon>Bacteria</taxon>
        <taxon>Bacillati</taxon>
        <taxon>Actinomycetota</taxon>
        <taxon>Actinomycetes</taxon>
        <taxon>Kitasatosporales</taxon>
        <taxon>Streptomycetaceae</taxon>
        <taxon>Streptomyces</taxon>
    </lineage>
</organism>
<dbReference type="OrthoDB" id="4332012at2"/>
<name>A0A4P6U843_STRSO</name>
<dbReference type="AlphaFoldDB" id="A0A4P6U843"/>
<dbReference type="STRING" id="73044.GCA_000725795_04888"/>
<dbReference type="GeneID" id="300103023"/>
<keyword evidence="2" id="KW-1185">Reference proteome</keyword>
<dbReference type="EMBL" id="CP032230">
    <property type="protein sequence ID" value="QBJ94498.1"/>
    <property type="molecule type" value="Genomic_DNA"/>
</dbReference>
<accession>A0A4P6U843</accession>